<dbReference type="InterPro" id="IPR036390">
    <property type="entry name" value="WH_DNA-bd_sf"/>
</dbReference>
<keyword evidence="4" id="KW-0175">Coiled coil</keyword>
<dbReference type="Pfam" id="PF12802">
    <property type="entry name" value="MarR_2"/>
    <property type="match status" value="1"/>
</dbReference>
<feature type="coiled-coil region" evidence="4">
    <location>
        <begin position="99"/>
        <end position="126"/>
    </location>
</feature>
<keyword evidence="1" id="KW-0805">Transcription regulation</keyword>
<dbReference type="InterPro" id="IPR000835">
    <property type="entry name" value="HTH_MarR-typ"/>
</dbReference>
<reference evidence="6 7" key="1">
    <citation type="submission" date="2017-06" db="EMBL/GenBank/DDBJ databases">
        <authorList>
            <person name="Kim H.J."/>
            <person name="Triplett B.A."/>
        </authorList>
    </citation>
    <scope>NUCLEOTIDE SEQUENCE [LARGE SCALE GENOMIC DNA]</scope>
    <source>
        <strain evidence="6 7">CGMCC 4.2132</strain>
    </source>
</reference>
<evidence type="ECO:0000313" key="7">
    <source>
        <dbReference type="Proteomes" id="UP000198282"/>
    </source>
</evidence>
<evidence type="ECO:0000256" key="3">
    <source>
        <dbReference type="ARBA" id="ARBA00023163"/>
    </source>
</evidence>
<dbReference type="AlphaFoldDB" id="A0A239LPQ7"/>
<feature type="domain" description="HTH marR-type" evidence="5">
    <location>
        <begin position="30"/>
        <end position="129"/>
    </location>
</feature>
<dbReference type="Proteomes" id="UP000198282">
    <property type="component" value="Unassembled WGS sequence"/>
</dbReference>
<dbReference type="Gene3D" id="1.10.10.10">
    <property type="entry name" value="Winged helix-like DNA-binding domain superfamily/Winged helix DNA-binding domain"/>
    <property type="match status" value="1"/>
</dbReference>
<protein>
    <submittedName>
        <fullName evidence="6">Transcriptional regulator, MarR family</fullName>
    </submittedName>
</protein>
<sequence length="157" mass="17284">MGITGRGPDLGMLTGQLMRAIQEELFHTLAEQGHPDVSPRHGTVLAFLEPGGTRATDLSAWSGQHKQIVGTITDELVRLGYVTRQPDPADRRAKLIVPTDRALDEVAKARATLAAIEDRYEQALGADRYTAFKDTLQQITRHQRAWNETTTAARPAT</sequence>
<gene>
    <name evidence="6" type="ORF">SAMN05216276_103468</name>
</gene>
<evidence type="ECO:0000256" key="2">
    <source>
        <dbReference type="ARBA" id="ARBA00023125"/>
    </source>
</evidence>
<keyword evidence="2" id="KW-0238">DNA-binding</keyword>
<dbReference type="PANTHER" id="PTHR33164">
    <property type="entry name" value="TRANSCRIPTIONAL REGULATOR, MARR FAMILY"/>
    <property type="match status" value="1"/>
</dbReference>
<dbReference type="GO" id="GO:0006950">
    <property type="term" value="P:response to stress"/>
    <property type="evidence" value="ECO:0007669"/>
    <property type="project" value="TreeGrafter"/>
</dbReference>
<evidence type="ECO:0000313" key="6">
    <source>
        <dbReference type="EMBL" id="SNT32536.1"/>
    </source>
</evidence>
<dbReference type="InterPro" id="IPR023187">
    <property type="entry name" value="Tscrpt_reg_MarR-type_CS"/>
</dbReference>
<evidence type="ECO:0000259" key="5">
    <source>
        <dbReference type="SMART" id="SM00347"/>
    </source>
</evidence>
<dbReference type="RefSeq" id="WP_218825529.1">
    <property type="nucleotide sequence ID" value="NZ_FZOD01000034.1"/>
</dbReference>
<evidence type="ECO:0000256" key="4">
    <source>
        <dbReference type="SAM" id="Coils"/>
    </source>
</evidence>
<dbReference type="InterPro" id="IPR036388">
    <property type="entry name" value="WH-like_DNA-bd_sf"/>
</dbReference>
<dbReference type="PROSITE" id="PS01117">
    <property type="entry name" value="HTH_MARR_1"/>
    <property type="match status" value="1"/>
</dbReference>
<dbReference type="GO" id="GO:0003677">
    <property type="term" value="F:DNA binding"/>
    <property type="evidence" value="ECO:0007669"/>
    <property type="project" value="UniProtKB-KW"/>
</dbReference>
<name>A0A239LPQ7_9ACTN</name>
<dbReference type="SMART" id="SM00347">
    <property type="entry name" value="HTH_MARR"/>
    <property type="match status" value="1"/>
</dbReference>
<proteinExistence type="predicted"/>
<organism evidence="6 7">
    <name type="scientific">Streptosporangium subroseum</name>
    <dbReference type="NCBI Taxonomy" id="106412"/>
    <lineage>
        <taxon>Bacteria</taxon>
        <taxon>Bacillati</taxon>
        <taxon>Actinomycetota</taxon>
        <taxon>Actinomycetes</taxon>
        <taxon>Streptosporangiales</taxon>
        <taxon>Streptosporangiaceae</taxon>
        <taxon>Streptosporangium</taxon>
    </lineage>
</organism>
<accession>A0A239LPQ7</accession>
<dbReference type="GO" id="GO:0003700">
    <property type="term" value="F:DNA-binding transcription factor activity"/>
    <property type="evidence" value="ECO:0007669"/>
    <property type="project" value="InterPro"/>
</dbReference>
<keyword evidence="3" id="KW-0804">Transcription</keyword>
<dbReference type="InterPro" id="IPR039422">
    <property type="entry name" value="MarR/SlyA-like"/>
</dbReference>
<dbReference type="PANTHER" id="PTHR33164:SF99">
    <property type="entry name" value="MARR FAMILY REGULATORY PROTEIN"/>
    <property type="match status" value="1"/>
</dbReference>
<evidence type="ECO:0000256" key="1">
    <source>
        <dbReference type="ARBA" id="ARBA00023015"/>
    </source>
</evidence>
<dbReference type="EMBL" id="FZOD01000034">
    <property type="protein sequence ID" value="SNT32536.1"/>
    <property type="molecule type" value="Genomic_DNA"/>
</dbReference>
<dbReference type="SUPFAM" id="SSF46785">
    <property type="entry name" value="Winged helix' DNA-binding domain"/>
    <property type="match status" value="1"/>
</dbReference>
<keyword evidence="7" id="KW-1185">Reference proteome</keyword>